<dbReference type="Pfam" id="PF00126">
    <property type="entry name" value="HTH_1"/>
    <property type="match status" value="1"/>
</dbReference>
<dbReference type="CDD" id="cd05466">
    <property type="entry name" value="PBP2_LTTR_substrate"/>
    <property type="match status" value="1"/>
</dbReference>
<evidence type="ECO:0000256" key="2">
    <source>
        <dbReference type="ARBA" id="ARBA00023015"/>
    </source>
</evidence>
<feature type="domain" description="HTH lysR-type" evidence="5">
    <location>
        <begin position="13"/>
        <end position="70"/>
    </location>
</feature>
<keyword evidence="7" id="KW-1185">Reference proteome</keyword>
<dbReference type="SUPFAM" id="SSF46785">
    <property type="entry name" value="Winged helix' DNA-binding domain"/>
    <property type="match status" value="1"/>
</dbReference>
<protein>
    <submittedName>
        <fullName evidence="6">Transcriptional regulator, LysR family</fullName>
    </submittedName>
</protein>
<dbReference type="STRING" id="1227549.SAMN05444007_12217"/>
<dbReference type="RefSeq" id="WP_092371599.1">
    <property type="nucleotide sequence ID" value="NZ_BMGV01000020.1"/>
</dbReference>
<comment type="similarity">
    <text evidence="1">Belongs to the LysR transcriptional regulatory family.</text>
</comment>
<reference evidence="6 7" key="1">
    <citation type="submission" date="2016-10" db="EMBL/GenBank/DDBJ databases">
        <authorList>
            <person name="de Groot N.N."/>
        </authorList>
    </citation>
    <scope>NUCLEOTIDE SEQUENCE [LARGE SCALE GENOMIC DNA]</scope>
    <source>
        <strain evidence="6 7">DSM 29340</strain>
    </source>
</reference>
<dbReference type="InterPro" id="IPR000847">
    <property type="entry name" value="LysR_HTH_N"/>
</dbReference>
<dbReference type="InterPro" id="IPR050950">
    <property type="entry name" value="HTH-type_LysR_regulators"/>
</dbReference>
<dbReference type="InterPro" id="IPR005119">
    <property type="entry name" value="LysR_subst-bd"/>
</dbReference>
<sequence length="322" mass="35963">MQSPNRNRFPWNLDWNLLRTYMVVVEQRGISKAAAFLGLKQPTVSAALKRLESAVGKQLVVRKPNEFSVTRAGQALYTECTTIFGAVSQLPAILEEDVADLRGHLSIALTSSVISPHFDDVLHRFAVAHPNVTYAFAVHESEDVESMVSLNRSSFGICLLSRVPRNLNHVVLYREYFGLYCGPRHPLFRAETISPKDLEGEPFVAFQTEALGGPLEDISKLRTRLKLSPHWRGVSSSLNEIRRMIMTNIGIGALPVHVARQDVVAGHIRQLPPYENLPLVSIFLISNPTRRYTEAEASFLAALSLEMTKVGIEERTYGMQPS</sequence>
<dbReference type="PANTHER" id="PTHR30419">
    <property type="entry name" value="HTH-TYPE TRANSCRIPTIONAL REGULATOR YBHD"/>
    <property type="match status" value="1"/>
</dbReference>
<evidence type="ECO:0000256" key="1">
    <source>
        <dbReference type="ARBA" id="ARBA00009437"/>
    </source>
</evidence>
<dbReference type="AlphaFoldDB" id="A0A1H7EBK5"/>
<dbReference type="GO" id="GO:0005829">
    <property type="term" value="C:cytosol"/>
    <property type="evidence" value="ECO:0007669"/>
    <property type="project" value="TreeGrafter"/>
</dbReference>
<evidence type="ECO:0000256" key="4">
    <source>
        <dbReference type="ARBA" id="ARBA00023163"/>
    </source>
</evidence>
<name>A0A1H7EBK5_9RHOB</name>
<dbReference type="Proteomes" id="UP000199379">
    <property type="component" value="Unassembled WGS sequence"/>
</dbReference>
<accession>A0A1H7EBK5</accession>
<dbReference type="GO" id="GO:0003700">
    <property type="term" value="F:DNA-binding transcription factor activity"/>
    <property type="evidence" value="ECO:0007669"/>
    <property type="project" value="InterPro"/>
</dbReference>
<evidence type="ECO:0000256" key="3">
    <source>
        <dbReference type="ARBA" id="ARBA00023125"/>
    </source>
</evidence>
<evidence type="ECO:0000259" key="5">
    <source>
        <dbReference type="PROSITE" id="PS50931"/>
    </source>
</evidence>
<organism evidence="6 7">
    <name type="scientific">Cribrihabitans marinus</name>
    <dbReference type="NCBI Taxonomy" id="1227549"/>
    <lineage>
        <taxon>Bacteria</taxon>
        <taxon>Pseudomonadati</taxon>
        <taxon>Pseudomonadota</taxon>
        <taxon>Alphaproteobacteria</taxon>
        <taxon>Rhodobacterales</taxon>
        <taxon>Paracoccaceae</taxon>
        <taxon>Cribrihabitans</taxon>
    </lineage>
</organism>
<dbReference type="InterPro" id="IPR036390">
    <property type="entry name" value="WH_DNA-bd_sf"/>
</dbReference>
<gene>
    <name evidence="6" type="ORF">SAMN05444007_12217</name>
</gene>
<keyword evidence="3" id="KW-0238">DNA-binding</keyword>
<evidence type="ECO:0000313" key="6">
    <source>
        <dbReference type="EMBL" id="SEK07985.1"/>
    </source>
</evidence>
<dbReference type="PROSITE" id="PS50931">
    <property type="entry name" value="HTH_LYSR"/>
    <property type="match status" value="1"/>
</dbReference>
<dbReference type="Gene3D" id="1.10.10.10">
    <property type="entry name" value="Winged helix-like DNA-binding domain superfamily/Winged helix DNA-binding domain"/>
    <property type="match status" value="1"/>
</dbReference>
<dbReference type="SUPFAM" id="SSF53850">
    <property type="entry name" value="Periplasmic binding protein-like II"/>
    <property type="match status" value="1"/>
</dbReference>
<dbReference type="InterPro" id="IPR036388">
    <property type="entry name" value="WH-like_DNA-bd_sf"/>
</dbReference>
<proteinExistence type="inferred from homology"/>
<dbReference type="PRINTS" id="PR00039">
    <property type="entry name" value="HTHLYSR"/>
</dbReference>
<keyword evidence="2" id="KW-0805">Transcription regulation</keyword>
<dbReference type="OrthoDB" id="7506954at2"/>
<keyword evidence="4" id="KW-0804">Transcription</keyword>
<dbReference type="Gene3D" id="3.40.190.290">
    <property type="match status" value="1"/>
</dbReference>
<dbReference type="EMBL" id="FNYD01000022">
    <property type="protein sequence ID" value="SEK07985.1"/>
    <property type="molecule type" value="Genomic_DNA"/>
</dbReference>
<dbReference type="Pfam" id="PF03466">
    <property type="entry name" value="LysR_substrate"/>
    <property type="match status" value="1"/>
</dbReference>
<evidence type="ECO:0000313" key="7">
    <source>
        <dbReference type="Proteomes" id="UP000199379"/>
    </source>
</evidence>
<dbReference type="GO" id="GO:0003677">
    <property type="term" value="F:DNA binding"/>
    <property type="evidence" value="ECO:0007669"/>
    <property type="project" value="UniProtKB-KW"/>
</dbReference>